<dbReference type="SUPFAM" id="SSF52540">
    <property type="entry name" value="P-loop containing nucleoside triphosphate hydrolases"/>
    <property type="match status" value="1"/>
</dbReference>
<keyword evidence="1" id="KW-0808">Transferase</keyword>
<dbReference type="AlphaFoldDB" id="A0A1H7KJ28"/>
<dbReference type="STRING" id="641665.GCA_002104455_02656"/>
<evidence type="ECO:0000313" key="2">
    <source>
        <dbReference type="Proteomes" id="UP000199297"/>
    </source>
</evidence>
<dbReference type="Proteomes" id="UP000199297">
    <property type="component" value="Unassembled WGS sequence"/>
</dbReference>
<reference evidence="2" key="1">
    <citation type="submission" date="2016-10" db="EMBL/GenBank/DDBJ databases">
        <authorList>
            <person name="Varghese N."/>
            <person name="Submissions S."/>
        </authorList>
    </citation>
    <scope>NUCLEOTIDE SEQUENCE [LARGE SCALE GENOMIC DNA]</scope>
    <source>
        <strain evidence="2">CGMCC 1.9127</strain>
    </source>
</reference>
<dbReference type="InterPro" id="IPR027417">
    <property type="entry name" value="P-loop_NTPase"/>
</dbReference>
<dbReference type="OrthoDB" id="6401771at2"/>
<evidence type="ECO:0000313" key="1">
    <source>
        <dbReference type="EMBL" id="SEK86005.1"/>
    </source>
</evidence>
<dbReference type="EMBL" id="FOBI01000003">
    <property type="protein sequence ID" value="SEK86005.1"/>
    <property type="molecule type" value="Genomic_DNA"/>
</dbReference>
<accession>A0A1H7KJ28</accession>
<sequence length="241" mass="28447">MTKQQVTVLIGPACTGKSTFVQRSKFDYVVSSDDIVEKIINDHNLTYREFFELEFNHPIRREQRSLFFKSVQESKKYKNIVWDLTNLTKANRQKIFKHYPNAEFHAIEFVFKNKEYFILKTCRERYQETGKFIPEDTLKAMFDKYEPVSRLEGFDTISREEALPASVLILDDEDFDIHAPHLNAAEHVKSLKEFLDSYFPYISDLDGYDDVFKENEYSILCAVHDLSALTMKHHNLYVVLM</sequence>
<dbReference type="GO" id="GO:0016301">
    <property type="term" value="F:kinase activity"/>
    <property type="evidence" value="ECO:0007669"/>
    <property type="project" value="UniProtKB-KW"/>
</dbReference>
<keyword evidence="2" id="KW-1185">Reference proteome</keyword>
<dbReference type="Gene3D" id="3.40.50.300">
    <property type="entry name" value="P-loop containing nucleotide triphosphate hydrolases"/>
    <property type="match status" value="1"/>
</dbReference>
<dbReference type="Pfam" id="PF13671">
    <property type="entry name" value="AAA_33"/>
    <property type="match status" value="1"/>
</dbReference>
<name>A0A1H7KJ28_9GAMM</name>
<dbReference type="RefSeq" id="WP_005492634.1">
    <property type="nucleotide sequence ID" value="NZ_FOBI01000003.1"/>
</dbReference>
<proteinExistence type="predicted"/>
<keyword evidence="1" id="KW-0418">Kinase</keyword>
<organism evidence="1 2">
    <name type="scientific">Colwellia chukchiensis</name>
    <dbReference type="NCBI Taxonomy" id="641665"/>
    <lineage>
        <taxon>Bacteria</taxon>
        <taxon>Pseudomonadati</taxon>
        <taxon>Pseudomonadota</taxon>
        <taxon>Gammaproteobacteria</taxon>
        <taxon>Alteromonadales</taxon>
        <taxon>Colwelliaceae</taxon>
        <taxon>Colwellia</taxon>
    </lineage>
</organism>
<gene>
    <name evidence="1" type="ORF">SAMN05216262_103139</name>
</gene>
<protein>
    <submittedName>
        <fullName evidence="1">Predicted kinase</fullName>
    </submittedName>
</protein>